<keyword evidence="2 4" id="KW-0863">Zinc-finger</keyword>
<dbReference type="InterPro" id="IPR001841">
    <property type="entry name" value="Znf_RING"/>
</dbReference>
<dbReference type="GO" id="GO:0008270">
    <property type="term" value="F:zinc ion binding"/>
    <property type="evidence" value="ECO:0007669"/>
    <property type="project" value="UniProtKB-KW"/>
</dbReference>
<dbReference type="InterPro" id="IPR051051">
    <property type="entry name" value="E3_ubiq-ligase_TRIM/RNF"/>
</dbReference>
<keyword evidence="8" id="KW-1185">Reference proteome</keyword>
<organism evidence="7 8">
    <name type="scientific">Adineta ricciae</name>
    <name type="common">Rotifer</name>
    <dbReference type="NCBI Taxonomy" id="249248"/>
    <lineage>
        <taxon>Eukaryota</taxon>
        <taxon>Metazoa</taxon>
        <taxon>Spiralia</taxon>
        <taxon>Gnathifera</taxon>
        <taxon>Rotifera</taxon>
        <taxon>Eurotatoria</taxon>
        <taxon>Bdelloidea</taxon>
        <taxon>Adinetida</taxon>
        <taxon>Adinetidae</taxon>
        <taxon>Adineta</taxon>
    </lineage>
</organism>
<comment type="caution">
    <text evidence="7">The sequence shown here is derived from an EMBL/GenBank/DDBJ whole genome shotgun (WGS) entry which is preliminary data.</text>
</comment>
<accession>A0A814UDG5</accession>
<dbReference type="CDD" id="cd16449">
    <property type="entry name" value="RING-HC"/>
    <property type="match status" value="1"/>
</dbReference>
<name>A0A814UDG5_ADIRI</name>
<dbReference type="SUPFAM" id="SSF57850">
    <property type="entry name" value="RING/U-box"/>
    <property type="match status" value="2"/>
</dbReference>
<dbReference type="Gene3D" id="3.30.40.10">
    <property type="entry name" value="Zinc/RING finger domain, C3HC4 (zinc finger)"/>
    <property type="match status" value="2"/>
</dbReference>
<protein>
    <recommendedName>
        <fullName evidence="6">RING-type domain-containing protein</fullName>
    </recommendedName>
</protein>
<dbReference type="Proteomes" id="UP000663828">
    <property type="component" value="Unassembled WGS sequence"/>
</dbReference>
<evidence type="ECO:0000259" key="6">
    <source>
        <dbReference type="PROSITE" id="PS50089"/>
    </source>
</evidence>
<dbReference type="PROSITE" id="PS00518">
    <property type="entry name" value="ZF_RING_1"/>
    <property type="match status" value="1"/>
</dbReference>
<dbReference type="SUPFAM" id="SSF63829">
    <property type="entry name" value="Calcium-dependent phosphotriesterase"/>
    <property type="match status" value="1"/>
</dbReference>
<evidence type="ECO:0000256" key="4">
    <source>
        <dbReference type="PROSITE-ProRule" id="PRU00175"/>
    </source>
</evidence>
<dbReference type="InterPro" id="IPR013083">
    <property type="entry name" value="Znf_RING/FYVE/PHD"/>
</dbReference>
<feature type="domain" description="RING-type" evidence="6">
    <location>
        <begin position="9"/>
        <end position="50"/>
    </location>
</feature>
<dbReference type="PROSITE" id="PS50089">
    <property type="entry name" value="ZF_RING_2"/>
    <property type="match status" value="1"/>
</dbReference>
<sequence>MINAKLVMCGLCHSYYADPRQIPCSHSFCFDCICGRFNEETLTLTCPKCEKLHQYSSFDEFQNRCMRDGFLASMVTQFKKDQSRLSGLASRPSSTISHNSPAIPTTHVPLTSKQELHPSNHSISQRSTPSITSQPATHALIAKCQSCNIRGELIVCSHCDNVICVKCSSEHRTVINDDVKREWDACKTRFETINEKSRRFDNEAIEMYSKARNLQTFISKQCDQLIKTVETQKNYHMDAIEKYRQTYKQSFIHEQVVDEYESIDKRVGELFQSSDIDANKVNDFLFEIEHLEDRLNNLNDLLDRNELKFPFLSLPEQIDISSIFGSLEFTDVHTESPSSQLTDNHRNSQCKSDDDEFVVINSSNLPENKIKYEQLSSSPHLQKKTLFWQIEYFSVPYYVRILGNQIFVCDKYGSLAIYRLHKSNDIRQKPSLQREIKLFKDNPGSTANDEDQTIIDSFVVYKSWIIVFKRKKNELHGTIYWFTFDGKLIPNGKCMHNHPSRELTVDIDKNILWSLDQKQLALFYYNLSELKSSNPEECLQTRHSHVQFSKPFAPIHISINQNALAVLDKNRQAIHVYDKRTKQEIYEYVNVHNESTHFCWDMALFSDNSLLIKLDEMSTLKSGPSKHVYYQLDTSPQHNIIGLIEELDAYGMIITPTDEILIGIRNIMACYLPDHLVRCLICKNLFSDARRLRCGCVYCYLCCLKIANNYTLSCPCSATHRFKTQDEFEKSLVIDSVVNDLVSQHIKQKQNSSRKLVDYDVDCTSPSVIEENNRFNDHQTSISVCSSNIPPNIRKQVAVAQPPCTICKKKSHLIVLCEHCQCDICELCIEQHYQSITDVLHEKWKQCKDKFHQINEHVHYRFLCPVLSHQNRTGAVTKLDTIRRTIEERSQNLKTIVDQHRQTLATRIDNHVQNLEKIVKTNSVDNDYQSIRERLPNILEEETNVSDLVSFLGETEDLLEKLTRRDKQIKEIEMKIPYLSQPDAFSINISQFIGELKFDDQSSSIDQGTRSTTSDNQEIKFNENVVSPIVLEAPERTRFPRRMRSSFRSRGAERGIQHLSHLLGPLARNYQYSRCSRSYGGRYSRGRGLSYPRTPLLEPNETNFDTIPNNRYQWSISFKDIPFFLSVLDNRNRARQADARAHHKHDYMLFISDNYGQLGVYSLPKYNTNLKPSIIGTGELFPKNSRLLLESFTVYEFAIVVYVRRFEQRSNEIEHSKLIKAGLPIMKGEQGRCNDHGGMIYLFSHGGEEIDGVYQSHPIRVILADQIYGCLWALNPMENNVYCYMTPNQANEIQKCLQAEEILLDLSEELFEPSIMIQSDHSIGLIDVERDVYRLYSKDDKLRFITMYEHSCNQQWKLTDGVIFKDNRSLLKLTEDICYNSLNERSTRTKSFNNPRRQLMEITCDGQEKRRIQADTLYGIALGKDLCLWKNNTKSFSNELFIGPDDELIMGFSLRGDRGMIHCY</sequence>
<dbReference type="PANTHER" id="PTHR25465:SF31">
    <property type="entry name" value="RING-TYPE DOMAIN-CONTAINING PROTEIN"/>
    <property type="match status" value="1"/>
</dbReference>
<keyword evidence="5" id="KW-0175">Coiled coil</keyword>
<evidence type="ECO:0000256" key="3">
    <source>
        <dbReference type="ARBA" id="ARBA00022833"/>
    </source>
</evidence>
<evidence type="ECO:0000313" key="8">
    <source>
        <dbReference type="Proteomes" id="UP000663828"/>
    </source>
</evidence>
<keyword evidence="3" id="KW-0862">Zinc</keyword>
<dbReference type="EMBL" id="CAJNOR010001618">
    <property type="protein sequence ID" value="CAF1173233.1"/>
    <property type="molecule type" value="Genomic_DNA"/>
</dbReference>
<dbReference type="SMART" id="SM00184">
    <property type="entry name" value="RING"/>
    <property type="match status" value="3"/>
</dbReference>
<dbReference type="PANTHER" id="PTHR25465">
    <property type="entry name" value="B-BOX DOMAIN CONTAINING"/>
    <property type="match status" value="1"/>
</dbReference>
<gene>
    <name evidence="7" type="ORF">XAT740_LOCUS22153</name>
</gene>
<proteinExistence type="predicted"/>
<evidence type="ECO:0000256" key="2">
    <source>
        <dbReference type="ARBA" id="ARBA00022771"/>
    </source>
</evidence>
<evidence type="ECO:0000256" key="5">
    <source>
        <dbReference type="SAM" id="Coils"/>
    </source>
</evidence>
<evidence type="ECO:0000256" key="1">
    <source>
        <dbReference type="ARBA" id="ARBA00022723"/>
    </source>
</evidence>
<dbReference type="InterPro" id="IPR017907">
    <property type="entry name" value="Znf_RING_CS"/>
</dbReference>
<keyword evidence="1" id="KW-0479">Metal-binding</keyword>
<reference evidence="7" key="1">
    <citation type="submission" date="2021-02" db="EMBL/GenBank/DDBJ databases">
        <authorList>
            <person name="Nowell W R."/>
        </authorList>
    </citation>
    <scope>NUCLEOTIDE SEQUENCE</scope>
</reference>
<evidence type="ECO:0000313" key="7">
    <source>
        <dbReference type="EMBL" id="CAF1173233.1"/>
    </source>
</evidence>
<feature type="coiled-coil region" evidence="5">
    <location>
        <begin position="281"/>
        <end position="308"/>
    </location>
</feature>